<dbReference type="InterPro" id="IPR006680">
    <property type="entry name" value="Amidohydro-rel"/>
</dbReference>
<dbReference type="Proteomes" id="UP001620408">
    <property type="component" value="Unassembled WGS sequence"/>
</dbReference>
<dbReference type="Gene3D" id="3.40.50.10910">
    <property type="entry name" value="Amidohydrolase"/>
    <property type="match status" value="1"/>
</dbReference>
<organism evidence="3 4">
    <name type="scientific">Dyella koreensis</name>
    <dbReference type="NCBI Taxonomy" id="311235"/>
    <lineage>
        <taxon>Bacteria</taxon>
        <taxon>Pseudomonadati</taxon>
        <taxon>Pseudomonadota</taxon>
        <taxon>Gammaproteobacteria</taxon>
        <taxon>Lysobacterales</taxon>
        <taxon>Rhodanobacteraceae</taxon>
        <taxon>Dyella</taxon>
    </lineage>
</organism>
<accession>A0ABW8KCX1</accession>
<reference evidence="3 4" key="1">
    <citation type="submission" date="2020-10" db="EMBL/GenBank/DDBJ databases">
        <title>Phylogeny of dyella-like bacteria.</title>
        <authorList>
            <person name="Fu J."/>
        </authorList>
    </citation>
    <scope>NUCLEOTIDE SEQUENCE [LARGE SCALE GENOMIC DNA]</scope>
    <source>
        <strain evidence="3 4">BB4</strain>
    </source>
</reference>
<evidence type="ECO:0000313" key="3">
    <source>
        <dbReference type="EMBL" id="MFK2919762.1"/>
    </source>
</evidence>
<gene>
    <name evidence="3" type="ORF">ISS97_21050</name>
</gene>
<dbReference type="SUPFAM" id="SSF51556">
    <property type="entry name" value="Metallo-dependent hydrolases"/>
    <property type="match status" value="1"/>
</dbReference>
<dbReference type="RefSeq" id="WP_379984210.1">
    <property type="nucleotide sequence ID" value="NZ_JADIKD010000012.1"/>
</dbReference>
<dbReference type="Gene3D" id="2.30.40.10">
    <property type="entry name" value="Urease, subunit C, domain 1"/>
    <property type="match status" value="1"/>
</dbReference>
<sequence>MQPVVARSFALATLLLFSPLAAHAQEKAANEQGTFVLYKFAKAIGKETYSLTNEKGQLTLRSDFKFNDRGTDVPLKTVYTATDILHPVSLKTEGRSSRHSPMNDTFSIDAKRQRVALVRDGKTTDYPATADTFLVDGYSPVAMQQMLMRFWIARGKPAEIVAPPDANIHIKPGSDLTITANGHPVVLHSYVINGLIWGAETVWLDDNQKLAAVVTTDAEFDHFEAVREEYEASLTPFIQQAVSNNLTALALLTEAAKHPAAKRLIIHNVTLIDGTGAAPRPVGAVYVEDGRITRIFAPGFLPKPPKESDVIDGTGKYLIPGLWDMHAHYEQVEWGPIYLAAGVTTVRDCGNEFDFITTVRDAVQSGRGIGPRLLIAGLVDGTGPITLGAVTADTPEQAREVVRRYKNAGAVQIKIYSSMKPELVPVIADEAHKLGLTVTGHVPEGMTTAQAVTAGYDGINHIHFVARDLLHMQRGKPMPPLDFSTPDAQKQLALFKEHHTVFDDTIVLFEALSRPASTPLSTLEPGVDHIPLSMAATWNATGAPADKAEEFGKRYQYMLATLRELHKQGLPMVAGTDQSIPGYSLHRELEIYVQAGFTPMEALQAATIVPARALKLDKELGTLEVGKRADMLLLDANPLADISNTRRIAKTISGGTVYDPAPLWQSVGFKP</sequence>
<evidence type="ECO:0000259" key="2">
    <source>
        <dbReference type="Pfam" id="PF01979"/>
    </source>
</evidence>
<keyword evidence="4" id="KW-1185">Reference proteome</keyword>
<dbReference type="PANTHER" id="PTHR43135:SF3">
    <property type="entry name" value="ALPHA-D-RIBOSE 1-METHYLPHOSPHONATE 5-TRIPHOSPHATE DIPHOSPHATASE"/>
    <property type="match status" value="1"/>
</dbReference>
<dbReference type="InterPro" id="IPR051781">
    <property type="entry name" value="Metallo-dep_Hydrolase"/>
</dbReference>
<dbReference type="PANTHER" id="PTHR43135">
    <property type="entry name" value="ALPHA-D-RIBOSE 1-METHYLPHOSPHONATE 5-TRIPHOSPHATE DIPHOSPHATASE"/>
    <property type="match status" value="1"/>
</dbReference>
<dbReference type="EMBL" id="JADIKD010000012">
    <property type="protein sequence ID" value="MFK2919762.1"/>
    <property type="molecule type" value="Genomic_DNA"/>
</dbReference>
<dbReference type="Gene3D" id="3.30.110.90">
    <property type="entry name" value="Amidohydrolase"/>
    <property type="match status" value="1"/>
</dbReference>
<dbReference type="Pfam" id="PF01979">
    <property type="entry name" value="Amidohydro_1"/>
    <property type="match status" value="1"/>
</dbReference>
<feature type="domain" description="Amidohydrolase-related" evidence="2">
    <location>
        <begin position="339"/>
        <end position="656"/>
    </location>
</feature>
<dbReference type="SUPFAM" id="SSF51338">
    <property type="entry name" value="Composite domain of metallo-dependent hydrolases"/>
    <property type="match status" value="1"/>
</dbReference>
<dbReference type="Gene3D" id="1.20.58.520">
    <property type="entry name" value="Amidohydrolase"/>
    <property type="match status" value="1"/>
</dbReference>
<name>A0ABW8KCX1_9GAMM</name>
<dbReference type="InterPro" id="IPR011059">
    <property type="entry name" value="Metal-dep_hydrolase_composite"/>
</dbReference>
<proteinExistence type="predicted"/>
<evidence type="ECO:0000313" key="4">
    <source>
        <dbReference type="Proteomes" id="UP001620408"/>
    </source>
</evidence>
<protein>
    <submittedName>
        <fullName evidence="3">Amidohydrolase family protein</fullName>
    </submittedName>
</protein>
<keyword evidence="1" id="KW-0732">Signal</keyword>
<comment type="caution">
    <text evidence="3">The sequence shown here is derived from an EMBL/GenBank/DDBJ whole genome shotgun (WGS) entry which is preliminary data.</text>
</comment>
<dbReference type="InterPro" id="IPR032466">
    <property type="entry name" value="Metal_Hydrolase"/>
</dbReference>
<feature type="signal peptide" evidence="1">
    <location>
        <begin position="1"/>
        <end position="24"/>
    </location>
</feature>
<feature type="chain" id="PRO_5046088623" evidence="1">
    <location>
        <begin position="25"/>
        <end position="671"/>
    </location>
</feature>
<evidence type="ECO:0000256" key="1">
    <source>
        <dbReference type="SAM" id="SignalP"/>
    </source>
</evidence>